<reference evidence="1" key="1">
    <citation type="journal article" date="2019" name="Sci. Rep.">
        <title>Draft genome of Tanacetum cinerariifolium, the natural source of mosquito coil.</title>
        <authorList>
            <person name="Yamashiro T."/>
            <person name="Shiraishi A."/>
            <person name="Satake H."/>
            <person name="Nakayama K."/>
        </authorList>
    </citation>
    <scope>NUCLEOTIDE SEQUENCE</scope>
</reference>
<sequence length="184" mass="20930">IPRDQQRPFLATAHAMIDVFNKQISFEVGDKTITFDIEKSMRFPHSDDDTCHSVDMIDLCILNHVKENFPSEPFDSFLFEPINHHLPTKINSLWDDNDGEQDLIHLILGDLEPKSKGYTKPTLFASNTFEGEKPTTKLMDLPSHLEYAYLGINQEFPVIISSLLSTQEKELLLGVLAKHYSALA</sequence>
<comment type="caution">
    <text evidence="1">The sequence shown here is derived from an EMBL/GenBank/DDBJ whole genome shotgun (WGS) entry which is preliminary data.</text>
</comment>
<dbReference type="AlphaFoldDB" id="A0A699GQX0"/>
<gene>
    <name evidence="1" type="ORF">Tci_152645</name>
</gene>
<evidence type="ECO:0000313" key="1">
    <source>
        <dbReference type="EMBL" id="GEV80668.1"/>
    </source>
</evidence>
<feature type="non-terminal residue" evidence="1">
    <location>
        <position position="1"/>
    </location>
</feature>
<evidence type="ECO:0008006" key="2">
    <source>
        <dbReference type="Google" id="ProtNLM"/>
    </source>
</evidence>
<organism evidence="1">
    <name type="scientific">Tanacetum cinerariifolium</name>
    <name type="common">Dalmatian daisy</name>
    <name type="synonym">Chrysanthemum cinerariifolium</name>
    <dbReference type="NCBI Taxonomy" id="118510"/>
    <lineage>
        <taxon>Eukaryota</taxon>
        <taxon>Viridiplantae</taxon>
        <taxon>Streptophyta</taxon>
        <taxon>Embryophyta</taxon>
        <taxon>Tracheophyta</taxon>
        <taxon>Spermatophyta</taxon>
        <taxon>Magnoliopsida</taxon>
        <taxon>eudicotyledons</taxon>
        <taxon>Gunneridae</taxon>
        <taxon>Pentapetalae</taxon>
        <taxon>asterids</taxon>
        <taxon>campanulids</taxon>
        <taxon>Asterales</taxon>
        <taxon>Asteraceae</taxon>
        <taxon>Asteroideae</taxon>
        <taxon>Anthemideae</taxon>
        <taxon>Anthemidinae</taxon>
        <taxon>Tanacetum</taxon>
    </lineage>
</organism>
<name>A0A699GQX0_TANCI</name>
<protein>
    <recommendedName>
        <fullName evidence="2">Reverse transcriptase domain-containing protein</fullName>
    </recommendedName>
</protein>
<proteinExistence type="predicted"/>
<dbReference type="EMBL" id="BKCJ010034916">
    <property type="protein sequence ID" value="GEV80668.1"/>
    <property type="molecule type" value="Genomic_DNA"/>
</dbReference>
<accession>A0A699GQX0</accession>